<evidence type="ECO:0000256" key="2">
    <source>
        <dbReference type="ARBA" id="ARBA00022729"/>
    </source>
</evidence>
<accession>A0A9P7ZYD1</accession>
<dbReference type="InterPro" id="IPR036869">
    <property type="entry name" value="J_dom_sf"/>
</dbReference>
<feature type="domain" description="Velvet" evidence="10">
    <location>
        <begin position="37"/>
        <end position="208"/>
    </location>
</feature>
<comment type="subcellular location">
    <subcellularLocation>
        <location evidence="1">Endoplasmic reticulum lumen</location>
    </subcellularLocation>
</comment>
<dbReference type="SUPFAM" id="SSF46565">
    <property type="entry name" value="Chaperone J-domain"/>
    <property type="match status" value="1"/>
</dbReference>
<dbReference type="PANTHER" id="PTHR44140">
    <property type="entry name" value="LD25575P"/>
    <property type="match status" value="1"/>
</dbReference>
<feature type="compositionally biased region" description="Polar residues" evidence="8">
    <location>
        <begin position="303"/>
        <end position="314"/>
    </location>
</feature>
<dbReference type="PROSITE" id="PS50076">
    <property type="entry name" value="DNAJ_2"/>
    <property type="match status" value="1"/>
</dbReference>
<dbReference type="GO" id="GO:0005788">
    <property type="term" value="C:endoplasmic reticulum lumen"/>
    <property type="evidence" value="ECO:0007669"/>
    <property type="project" value="UniProtKB-SubCell"/>
</dbReference>
<feature type="compositionally biased region" description="Gly residues" evidence="8">
    <location>
        <begin position="874"/>
        <end position="886"/>
    </location>
</feature>
<dbReference type="PRINTS" id="PR00625">
    <property type="entry name" value="JDOMAIN"/>
</dbReference>
<dbReference type="InterPro" id="IPR037525">
    <property type="entry name" value="Velvet_dom"/>
</dbReference>
<dbReference type="SMART" id="SM00028">
    <property type="entry name" value="TPR"/>
    <property type="match status" value="8"/>
</dbReference>
<organism evidence="11 12">
    <name type="scientific">Mortierella alpina</name>
    <name type="common">Oleaginous fungus</name>
    <name type="synonym">Mortierella renispora</name>
    <dbReference type="NCBI Taxonomy" id="64518"/>
    <lineage>
        <taxon>Eukaryota</taxon>
        <taxon>Fungi</taxon>
        <taxon>Fungi incertae sedis</taxon>
        <taxon>Mucoromycota</taxon>
        <taxon>Mortierellomycotina</taxon>
        <taxon>Mortierellomycetes</taxon>
        <taxon>Mortierellales</taxon>
        <taxon>Mortierellaceae</taxon>
        <taxon>Mortierella</taxon>
    </lineage>
</organism>
<evidence type="ECO:0000256" key="6">
    <source>
        <dbReference type="ARBA" id="ARBA00073740"/>
    </source>
</evidence>
<keyword evidence="2" id="KW-0732">Signal</keyword>
<name>A0A9P7ZYD1_MORAP</name>
<gene>
    <name evidence="11" type="ORF">KVV02_001232</name>
</gene>
<dbReference type="SUPFAM" id="SSF48452">
    <property type="entry name" value="TPR-like"/>
    <property type="match status" value="2"/>
</dbReference>
<dbReference type="GO" id="GO:0051087">
    <property type="term" value="F:protein-folding chaperone binding"/>
    <property type="evidence" value="ECO:0007669"/>
    <property type="project" value="TreeGrafter"/>
</dbReference>
<feature type="compositionally biased region" description="Basic and acidic residues" evidence="8">
    <location>
        <begin position="346"/>
        <end position="355"/>
    </location>
</feature>
<evidence type="ECO:0000256" key="7">
    <source>
        <dbReference type="PROSITE-ProRule" id="PRU00339"/>
    </source>
</evidence>
<dbReference type="InterPro" id="IPR001623">
    <property type="entry name" value="DnaJ_domain"/>
</dbReference>
<feature type="compositionally biased region" description="Basic and acidic residues" evidence="8">
    <location>
        <begin position="325"/>
        <end position="334"/>
    </location>
</feature>
<dbReference type="SMART" id="SM00271">
    <property type="entry name" value="DnaJ"/>
    <property type="match status" value="1"/>
</dbReference>
<dbReference type="AlphaFoldDB" id="A0A9P7ZYD1"/>
<dbReference type="PROSITE" id="PS51821">
    <property type="entry name" value="VELVET"/>
    <property type="match status" value="1"/>
</dbReference>
<evidence type="ECO:0000313" key="12">
    <source>
        <dbReference type="Proteomes" id="UP000717515"/>
    </source>
</evidence>
<dbReference type="Pfam" id="PF00226">
    <property type="entry name" value="DnaJ"/>
    <property type="match status" value="1"/>
</dbReference>
<evidence type="ECO:0000256" key="3">
    <source>
        <dbReference type="ARBA" id="ARBA00022737"/>
    </source>
</evidence>
<dbReference type="CDD" id="cd06257">
    <property type="entry name" value="DnaJ"/>
    <property type="match status" value="1"/>
</dbReference>
<comment type="caution">
    <text evidence="11">The sequence shown here is derived from an EMBL/GenBank/DDBJ whole genome shotgun (WGS) entry which is preliminary data.</text>
</comment>
<feature type="domain" description="J" evidence="9">
    <location>
        <begin position="781"/>
        <end position="849"/>
    </location>
</feature>
<evidence type="ECO:0000256" key="8">
    <source>
        <dbReference type="SAM" id="MobiDB-lite"/>
    </source>
</evidence>
<feature type="repeat" description="TPR" evidence="7">
    <location>
        <begin position="401"/>
        <end position="434"/>
    </location>
</feature>
<evidence type="ECO:0000313" key="11">
    <source>
        <dbReference type="EMBL" id="KAG9320614.1"/>
    </source>
</evidence>
<dbReference type="Pfam" id="PF11754">
    <property type="entry name" value="Velvet"/>
    <property type="match status" value="2"/>
</dbReference>
<evidence type="ECO:0000256" key="4">
    <source>
        <dbReference type="ARBA" id="ARBA00022803"/>
    </source>
</evidence>
<evidence type="ECO:0000259" key="9">
    <source>
        <dbReference type="PROSITE" id="PS50076"/>
    </source>
</evidence>
<dbReference type="EMBL" id="JAIFTL010000273">
    <property type="protein sequence ID" value="KAG9320614.1"/>
    <property type="molecule type" value="Genomic_DNA"/>
</dbReference>
<proteinExistence type="predicted"/>
<dbReference type="Proteomes" id="UP000717515">
    <property type="component" value="Unassembled WGS sequence"/>
</dbReference>
<evidence type="ECO:0000256" key="1">
    <source>
        <dbReference type="ARBA" id="ARBA00004319"/>
    </source>
</evidence>
<feature type="compositionally biased region" description="Basic residues" evidence="8">
    <location>
        <begin position="207"/>
        <end position="217"/>
    </location>
</feature>
<keyword evidence="3" id="KW-0677">Repeat</keyword>
<protein>
    <recommendedName>
        <fullName evidence="6">Tetratricopeptide repeat and J domain-containing co-chaperone DNJ1</fullName>
    </recommendedName>
</protein>
<reference evidence="11" key="1">
    <citation type="submission" date="2021-07" db="EMBL/GenBank/DDBJ databases">
        <title>Draft genome of Mortierella alpina, strain LL118, isolated from an aspen leaf litter sample.</title>
        <authorList>
            <person name="Yang S."/>
            <person name="Vinatzer B.A."/>
        </authorList>
    </citation>
    <scope>NUCLEOTIDE SEQUENCE</scope>
    <source>
        <strain evidence="11">LL118</strain>
    </source>
</reference>
<dbReference type="InterPro" id="IPR051727">
    <property type="entry name" value="DnaJ_C3_Co-chaperones"/>
</dbReference>
<dbReference type="InterPro" id="IPR019734">
    <property type="entry name" value="TPR_rpt"/>
</dbReference>
<feature type="region of interest" description="Disordered" evidence="8">
    <location>
        <begin position="282"/>
        <end position="361"/>
    </location>
</feature>
<dbReference type="Gene3D" id="1.25.40.10">
    <property type="entry name" value="Tetratricopeptide repeat domain"/>
    <property type="match status" value="1"/>
</dbReference>
<keyword evidence="4 7" id="KW-0802">TPR repeat</keyword>
<keyword evidence="5" id="KW-0256">Endoplasmic reticulum</keyword>
<evidence type="ECO:0000259" key="10">
    <source>
        <dbReference type="PROSITE" id="PS51821"/>
    </source>
</evidence>
<dbReference type="PROSITE" id="PS50005">
    <property type="entry name" value="TPR"/>
    <property type="match status" value="2"/>
</dbReference>
<feature type="region of interest" description="Disordered" evidence="8">
    <location>
        <begin position="207"/>
        <end position="253"/>
    </location>
</feature>
<dbReference type="InterPro" id="IPR038491">
    <property type="entry name" value="Velvet_dom_sf"/>
</dbReference>
<dbReference type="Pfam" id="PF13432">
    <property type="entry name" value="TPR_16"/>
    <property type="match status" value="2"/>
</dbReference>
<feature type="region of interest" description="Disordered" evidence="8">
    <location>
        <begin position="842"/>
        <end position="886"/>
    </location>
</feature>
<feature type="repeat" description="TPR" evidence="7">
    <location>
        <begin position="435"/>
        <end position="468"/>
    </location>
</feature>
<dbReference type="GO" id="GO:0051787">
    <property type="term" value="F:misfolded protein binding"/>
    <property type="evidence" value="ECO:0007669"/>
    <property type="project" value="TreeGrafter"/>
</dbReference>
<dbReference type="Gene3D" id="1.10.287.110">
    <property type="entry name" value="DnaJ domain"/>
    <property type="match status" value="1"/>
</dbReference>
<dbReference type="Gene3D" id="2.60.40.3960">
    <property type="entry name" value="Velvet domain"/>
    <property type="match status" value="1"/>
</dbReference>
<dbReference type="PANTHER" id="PTHR44140:SF2">
    <property type="entry name" value="LD25575P"/>
    <property type="match status" value="1"/>
</dbReference>
<evidence type="ECO:0000256" key="5">
    <source>
        <dbReference type="ARBA" id="ARBA00022824"/>
    </source>
</evidence>
<sequence length="895" mass="99781">MVKSSSSAPYCFVSGQTEKSKAASSYTGYLTSPHPYFPSSKYVLTIRQQPQRAKVCGLKERDRRPIDPPPIVQIKLADPSSDRNKDYLQSPYLFMCCNLVHADDISGEIVAPAHRALAGTVVSSLNRLKDVDNSDGGFFVFGDMSVRIEGRFCLRFTLFELIEGQVVHVMTSTSNPLTVYSGKMFPGMSESTFLSRSFSDQGVRIRIRKDHHVKPKKPLPSDTVDDSSMHSPPSSCHEAEHSDNESDMQPCFKRPRPSNHSYCGDSAYASPASRHVAIAARPTPMHSRHSPSEPMDRTPPSSPGSLASMDSQSSRHYRTSYATEEASRRPDGHSMSRQHPYYGRSHAYDHPHPHAEQMAPASAYSHDRLHLCITMRFHHLLSVLPLILSAQYVYADGPQTTQQFLDQATAFLGKGEYNLALQSYDAAIDRDPSNYLSYFKRAATHLTLGRNNQALADFTTILRLKPDFGQALLQRGKIYTKAGDFVKAKQDLELYYANHQGSDPQGAEEVAALLSNIDEAAQALALAEAAMQAGQTDECIRILGSAILTAPVYVPFRLQRAECHVARGEVEEAVNDLNRATHNAATNAELMHRLSTMSYYSLYMPEQALAQIKKCISFDPENKLCKGLFRKLKTTEKDITKLDSDLQNGRWAGVINKSVAGEKALVKMVETETNTMEEVNRAVGKMPKRLLLKIYAAACKAYTENKDAKNALKWCSSTLSLDESNVDGLVGKGMAHMLNDDFEEAIRDFTKAQELAGGQDHNIHEKLSRAQRLLKQSQQKDYYKILGIARSATPRDIKKAFRKQALQWHPDTYRGELNAEQVEKKMASLNEAYEVLSNPELRERFDNGDDPNDPQGQQNPFSQGFAGHPFFFQQGGGSPFQQQSGGGGFQFNFQF</sequence>
<feature type="compositionally biased region" description="Low complexity" evidence="8">
    <location>
        <begin position="863"/>
        <end position="873"/>
    </location>
</feature>
<dbReference type="GO" id="GO:0034975">
    <property type="term" value="P:protein folding in endoplasmic reticulum"/>
    <property type="evidence" value="ECO:0007669"/>
    <property type="project" value="TreeGrafter"/>
</dbReference>
<dbReference type="InterPro" id="IPR011990">
    <property type="entry name" value="TPR-like_helical_dom_sf"/>
</dbReference>
<dbReference type="FunFam" id="1.25.40.10:FF:000224">
    <property type="entry name" value="DnaJ and TPR domain protein"/>
    <property type="match status" value="1"/>
</dbReference>